<dbReference type="GO" id="GO:0009982">
    <property type="term" value="F:pseudouridine synthase activity"/>
    <property type="evidence" value="ECO:0007669"/>
    <property type="project" value="InterPro"/>
</dbReference>
<comment type="caution">
    <text evidence="6">The sequence shown here is derived from an EMBL/GenBank/DDBJ whole genome shotgun (WGS) entry which is preliminary data.</text>
</comment>
<feature type="domain" description="Pseudouridine synthase RsuA/RluA-like" evidence="5">
    <location>
        <begin position="104"/>
        <end position="299"/>
    </location>
</feature>
<proteinExistence type="predicted"/>
<dbReference type="PANTHER" id="PTHR21600:SF84">
    <property type="entry name" value="PSEUDOURIDINE SYNTHASE RSUA_RLUA-LIKE DOMAIN-CONTAINING PROTEIN"/>
    <property type="match status" value="1"/>
</dbReference>
<name>A0A4Y8X152_9MICC</name>
<dbReference type="GO" id="GO:0140098">
    <property type="term" value="F:catalytic activity, acting on RNA"/>
    <property type="evidence" value="ECO:0007669"/>
    <property type="project" value="UniProtKB-ARBA"/>
</dbReference>
<evidence type="ECO:0000256" key="4">
    <source>
        <dbReference type="SAM" id="MobiDB-lite"/>
    </source>
</evidence>
<dbReference type="GO" id="GO:0003723">
    <property type="term" value="F:RNA binding"/>
    <property type="evidence" value="ECO:0007669"/>
    <property type="project" value="InterPro"/>
</dbReference>
<evidence type="ECO:0000256" key="3">
    <source>
        <dbReference type="ARBA" id="ARBA00033164"/>
    </source>
</evidence>
<keyword evidence="7" id="KW-1185">Reference proteome</keyword>
<dbReference type="EMBL" id="JACHMC010000001">
    <property type="protein sequence ID" value="MBB4883488.1"/>
    <property type="molecule type" value="Genomic_DNA"/>
</dbReference>
<dbReference type="InterPro" id="IPR006145">
    <property type="entry name" value="PsdUridine_synth_RsuA/RluA"/>
</dbReference>
<comment type="catalytic activity">
    <reaction evidence="1">
        <text>a uridine in RNA = a pseudouridine in RNA</text>
        <dbReference type="Rhea" id="RHEA:48348"/>
        <dbReference type="Rhea" id="RHEA-COMP:12068"/>
        <dbReference type="Rhea" id="RHEA-COMP:12069"/>
        <dbReference type="ChEBI" id="CHEBI:65314"/>
        <dbReference type="ChEBI" id="CHEBI:65315"/>
    </reaction>
</comment>
<dbReference type="SUPFAM" id="SSF55120">
    <property type="entry name" value="Pseudouridine synthase"/>
    <property type="match status" value="1"/>
</dbReference>
<dbReference type="InterPro" id="IPR006224">
    <property type="entry name" value="PsdUridine_synth_RluA-like_CS"/>
</dbReference>
<sequence length="356" mass="38808">MAVPSPLPPRDGVNATRLRLPPAGAAASGGPATVQDHVLHRFGHVDPDGIRERFARGEVVDRHGRPIPADTPLGVHEDLWYYRDVPDERPLPVRHTLLHRDERLVVIHKPHFLPTTPGGRYVQETALVRLRNELGIDDLVPLHRLDRATAGVVMFSCDPATRGAYHLLFERRAVTKRYEAVCALPEAPDGVGDDTPDAARAAGLLARFPLVMRSRIRKDKGVLRSVTEEIPAAASGRAAGARVRTKKSNLSHAGANAETRIEVLDVGTSAGTLAGRPVVRFGLSPRTGRTHQLRIHLAALGLGIAFDPFYPDLRDIAPDDLARPLQLLSRSLAFTDPVTGEAREFVSPAQLQERPA</sequence>
<dbReference type="InterPro" id="IPR050188">
    <property type="entry name" value="RluA_PseudoU_synthase"/>
</dbReference>
<evidence type="ECO:0000259" key="5">
    <source>
        <dbReference type="Pfam" id="PF00849"/>
    </source>
</evidence>
<protein>
    <recommendedName>
        <fullName evidence="2">RNA pseudouridylate synthase</fullName>
    </recommendedName>
    <alternativeName>
        <fullName evidence="3">RNA-uridine isomerase</fullName>
    </alternativeName>
</protein>
<dbReference type="Gene3D" id="3.30.2350.10">
    <property type="entry name" value="Pseudouridine synthase"/>
    <property type="match status" value="1"/>
</dbReference>
<dbReference type="AlphaFoldDB" id="A0A4Y8X152"/>
<dbReference type="RefSeq" id="WP_135030298.1">
    <property type="nucleotide sequence ID" value="NZ_BMLA01000008.1"/>
</dbReference>
<dbReference type="InterPro" id="IPR020103">
    <property type="entry name" value="PsdUridine_synth_cat_dom_sf"/>
</dbReference>
<evidence type="ECO:0000256" key="1">
    <source>
        <dbReference type="ARBA" id="ARBA00000073"/>
    </source>
</evidence>
<organism evidence="6 7">
    <name type="scientific">Micrococcus flavus</name>
    <dbReference type="NCBI Taxonomy" id="384602"/>
    <lineage>
        <taxon>Bacteria</taxon>
        <taxon>Bacillati</taxon>
        <taxon>Actinomycetota</taxon>
        <taxon>Actinomycetes</taxon>
        <taxon>Micrococcales</taxon>
        <taxon>Micrococcaceae</taxon>
        <taxon>Micrococcus</taxon>
    </lineage>
</organism>
<accession>A0A4Y8X152</accession>
<dbReference type="Proteomes" id="UP000560081">
    <property type="component" value="Unassembled WGS sequence"/>
</dbReference>
<gene>
    <name evidence="6" type="ORF">BJ976_001839</name>
</gene>
<dbReference type="PROSITE" id="PS01129">
    <property type="entry name" value="PSI_RLU"/>
    <property type="match status" value="1"/>
</dbReference>
<dbReference type="GO" id="GO:0000455">
    <property type="term" value="P:enzyme-directed rRNA pseudouridine synthesis"/>
    <property type="evidence" value="ECO:0007669"/>
    <property type="project" value="TreeGrafter"/>
</dbReference>
<reference evidence="6 7" key="1">
    <citation type="submission" date="2020-08" db="EMBL/GenBank/DDBJ databases">
        <title>Sequencing the genomes of 1000 actinobacteria strains.</title>
        <authorList>
            <person name="Klenk H.-P."/>
        </authorList>
    </citation>
    <scope>NUCLEOTIDE SEQUENCE [LARGE SCALE GENOMIC DNA]</scope>
    <source>
        <strain evidence="6 7">DSM 19079</strain>
    </source>
</reference>
<feature type="compositionally biased region" description="Low complexity" evidence="4">
    <location>
        <begin position="21"/>
        <end position="31"/>
    </location>
</feature>
<evidence type="ECO:0000313" key="7">
    <source>
        <dbReference type="Proteomes" id="UP000560081"/>
    </source>
</evidence>
<dbReference type="PANTHER" id="PTHR21600">
    <property type="entry name" value="MITOCHONDRIAL RNA PSEUDOURIDINE SYNTHASE"/>
    <property type="match status" value="1"/>
</dbReference>
<dbReference type="OrthoDB" id="9807829at2"/>
<feature type="region of interest" description="Disordered" evidence="4">
    <location>
        <begin position="1"/>
        <end position="31"/>
    </location>
</feature>
<evidence type="ECO:0000313" key="6">
    <source>
        <dbReference type="EMBL" id="MBB4883488.1"/>
    </source>
</evidence>
<keyword evidence="6" id="KW-0413">Isomerase</keyword>
<evidence type="ECO:0000256" key="2">
    <source>
        <dbReference type="ARBA" id="ARBA00031870"/>
    </source>
</evidence>
<dbReference type="Pfam" id="PF00849">
    <property type="entry name" value="PseudoU_synth_2"/>
    <property type="match status" value="1"/>
</dbReference>